<proteinExistence type="predicted"/>
<sequence length="224" mass="25343">MPRRTPQNSPKKTLTGASPRKRENKYLKYECFGPDGVIYCFCDRTPRREAVRRITQTNRHGNEGRPFYACDDQIEQCDFFLWEDMIPEVGGPAHMPGEGHCLDDDDDEGWGGHGGGRTLGDGYITPPTSSQGMSRTPSSDLPKTPAKSKSDKKRARSPSPDWPDTVELERELRRAKREAAAFEREKKLLQEQLVQREKALEALASENSQLLKEVHPELFGQDKA</sequence>
<dbReference type="GO" id="GO:0008270">
    <property type="term" value="F:zinc ion binding"/>
    <property type="evidence" value="ECO:0007669"/>
    <property type="project" value="UniProtKB-KW"/>
</dbReference>
<evidence type="ECO:0000259" key="6">
    <source>
        <dbReference type="PROSITE" id="PS51999"/>
    </source>
</evidence>
<reference evidence="7 8" key="1">
    <citation type="submission" date="2021-12" db="EMBL/GenBank/DDBJ databases">
        <title>High titer production of polyol ester of fatty acids by Rhodotorula paludigena BS15 towards product separation-free biomass refinery.</title>
        <authorList>
            <person name="Mano J."/>
            <person name="Ono H."/>
            <person name="Tanaka T."/>
            <person name="Naito K."/>
            <person name="Sushida H."/>
            <person name="Ike M."/>
            <person name="Tokuyasu K."/>
            <person name="Kitaoka M."/>
        </authorList>
    </citation>
    <scope>NUCLEOTIDE SEQUENCE [LARGE SCALE GENOMIC DNA]</scope>
    <source>
        <strain evidence="7 8">BS15</strain>
    </source>
</reference>
<dbReference type="InterPro" id="IPR010666">
    <property type="entry name" value="Znf_GRF"/>
</dbReference>
<feature type="region of interest" description="Disordered" evidence="5">
    <location>
        <begin position="93"/>
        <end position="167"/>
    </location>
</feature>
<keyword evidence="3" id="KW-0862">Zinc</keyword>
<evidence type="ECO:0000313" key="7">
    <source>
        <dbReference type="EMBL" id="GJN89838.1"/>
    </source>
</evidence>
<keyword evidence="8" id="KW-1185">Reference proteome</keyword>
<comment type="caution">
    <text evidence="7">The sequence shown here is derived from an EMBL/GenBank/DDBJ whole genome shotgun (WGS) entry which is preliminary data.</text>
</comment>
<feature type="region of interest" description="Disordered" evidence="5">
    <location>
        <begin position="1"/>
        <end position="21"/>
    </location>
</feature>
<evidence type="ECO:0000256" key="5">
    <source>
        <dbReference type="SAM" id="MobiDB-lite"/>
    </source>
</evidence>
<feature type="domain" description="GRF-type" evidence="6">
    <location>
        <begin position="40"/>
        <end position="86"/>
    </location>
</feature>
<feature type="compositionally biased region" description="Polar residues" evidence="5">
    <location>
        <begin position="1"/>
        <end position="16"/>
    </location>
</feature>
<organism evidence="7 8">
    <name type="scientific">Rhodotorula paludigena</name>
    <dbReference type="NCBI Taxonomy" id="86838"/>
    <lineage>
        <taxon>Eukaryota</taxon>
        <taxon>Fungi</taxon>
        <taxon>Dikarya</taxon>
        <taxon>Basidiomycota</taxon>
        <taxon>Pucciniomycotina</taxon>
        <taxon>Microbotryomycetes</taxon>
        <taxon>Sporidiobolales</taxon>
        <taxon>Sporidiobolaceae</taxon>
        <taxon>Rhodotorula</taxon>
    </lineage>
</organism>
<dbReference type="AlphaFoldDB" id="A0AAV5GHV6"/>
<name>A0AAV5GHV6_9BASI</name>
<evidence type="ECO:0000256" key="1">
    <source>
        <dbReference type="ARBA" id="ARBA00022723"/>
    </source>
</evidence>
<evidence type="ECO:0000256" key="2">
    <source>
        <dbReference type="ARBA" id="ARBA00022771"/>
    </source>
</evidence>
<accession>A0AAV5GHV6</accession>
<dbReference type="Proteomes" id="UP001342314">
    <property type="component" value="Unassembled WGS sequence"/>
</dbReference>
<evidence type="ECO:0000256" key="4">
    <source>
        <dbReference type="PROSITE-ProRule" id="PRU01343"/>
    </source>
</evidence>
<keyword evidence="1" id="KW-0479">Metal-binding</keyword>
<dbReference type="EMBL" id="BQKY01000005">
    <property type="protein sequence ID" value="GJN89838.1"/>
    <property type="molecule type" value="Genomic_DNA"/>
</dbReference>
<dbReference type="Pfam" id="PF06839">
    <property type="entry name" value="Zn_ribbon_GRF"/>
    <property type="match status" value="1"/>
</dbReference>
<feature type="compositionally biased region" description="Polar residues" evidence="5">
    <location>
        <begin position="126"/>
        <end position="141"/>
    </location>
</feature>
<keyword evidence="2 4" id="KW-0863">Zinc-finger</keyword>
<gene>
    <name evidence="7" type="ORF">Rhopal_002827-T1</name>
</gene>
<evidence type="ECO:0000313" key="8">
    <source>
        <dbReference type="Proteomes" id="UP001342314"/>
    </source>
</evidence>
<evidence type="ECO:0000256" key="3">
    <source>
        <dbReference type="ARBA" id="ARBA00022833"/>
    </source>
</evidence>
<dbReference type="PROSITE" id="PS51999">
    <property type="entry name" value="ZF_GRF"/>
    <property type="match status" value="1"/>
</dbReference>
<protein>
    <recommendedName>
        <fullName evidence="6">GRF-type domain-containing protein</fullName>
    </recommendedName>
</protein>